<keyword evidence="2" id="KW-1185">Reference proteome</keyword>
<accession>A0A892ICI8</accession>
<evidence type="ECO:0000313" key="2">
    <source>
        <dbReference type="Proteomes" id="UP000625568"/>
    </source>
</evidence>
<dbReference type="GeneID" id="93130418"/>
<dbReference type="Proteomes" id="UP000625568">
    <property type="component" value="Chromosome 2"/>
</dbReference>
<dbReference type="EMBL" id="CP069483">
    <property type="protein sequence ID" value="QRO80452.1"/>
    <property type="molecule type" value="Genomic_DNA"/>
</dbReference>
<sequence length="91" mass="10676">MEYEIEIDSREKKSAKKRMRFIGLRGFRRAAYRFRIERFVGCMPRRAVARGIFYGSSRQKAVVIAVSAGPFTLVPARYFTQKHPQIFPNFL</sequence>
<organism evidence="1 2">
    <name type="scientific">Burkholderia dolosa</name>
    <dbReference type="NCBI Taxonomy" id="152500"/>
    <lineage>
        <taxon>Bacteria</taxon>
        <taxon>Pseudomonadati</taxon>
        <taxon>Pseudomonadota</taxon>
        <taxon>Betaproteobacteria</taxon>
        <taxon>Burkholderiales</taxon>
        <taxon>Burkholderiaceae</taxon>
        <taxon>Burkholderia</taxon>
        <taxon>Burkholderia cepacia complex</taxon>
    </lineage>
</organism>
<reference evidence="1 2" key="1">
    <citation type="submission" date="2021-02" db="EMBL/GenBank/DDBJ databases">
        <title>FDA dAtabase for Regulatory Grade micrObial Sequences (FDA-ARGOS): Supporting development and validation of Infectious Disease Dx tests.</title>
        <authorList>
            <person name="Minogue T."/>
            <person name="Wolcott M."/>
            <person name="Wasieloski L."/>
            <person name="Aguilar W."/>
            <person name="Moore D."/>
            <person name="Jaissle J."/>
            <person name="Tallon L."/>
            <person name="Sadzewicz L."/>
            <person name="Zhao X."/>
            <person name="Boylan J."/>
            <person name="Ott S."/>
            <person name="Bowen H."/>
            <person name="Vavikolanu K."/>
            <person name="Mehta A."/>
            <person name="Aluvathingal J."/>
            <person name="Nadendla S."/>
            <person name="Yan Y."/>
            <person name="Sichtig H."/>
        </authorList>
    </citation>
    <scope>NUCLEOTIDE SEQUENCE [LARGE SCALE GENOMIC DNA]</scope>
    <source>
        <strain evidence="1 2">FDAARGOS_1272</strain>
    </source>
</reference>
<protein>
    <submittedName>
        <fullName evidence="1">Uncharacterized protein</fullName>
    </submittedName>
</protein>
<proteinExistence type="predicted"/>
<gene>
    <name evidence="1" type="ORF">I6K02_19225</name>
</gene>
<evidence type="ECO:0000313" key="1">
    <source>
        <dbReference type="EMBL" id="QRO80452.1"/>
    </source>
</evidence>
<dbReference type="AlphaFoldDB" id="A0A892ICI8"/>
<dbReference type="RefSeq" id="WP_128567361.1">
    <property type="nucleotide sequence ID" value="NZ_CABVPR010000003.1"/>
</dbReference>
<name>A0A892ICI8_9BURK</name>